<dbReference type="Pfam" id="PF07735">
    <property type="entry name" value="FBA_2"/>
    <property type="match status" value="1"/>
</dbReference>
<proteinExistence type="predicted"/>
<dbReference type="KEGG" id="cel:CELE_M01D1.10"/>
<protein>
    <submittedName>
        <fullName evidence="2">F-box domain-containing protein</fullName>
    </submittedName>
</protein>
<evidence type="ECO:0000313" key="3">
    <source>
        <dbReference type="Proteomes" id="UP000001940"/>
    </source>
</evidence>
<evidence type="ECO:0000313" key="2">
    <source>
        <dbReference type="EMBL" id="CCD71288.1"/>
    </source>
</evidence>
<dbReference type="CTD" id="173485"/>
<dbReference type="PaxDb" id="6239-M01D1.10"/>
<dbReference type="InterPro" id="IPR012885">
    <property type="entry name" value="F-box_Sdz-33"/>
</dbReference>
<dbReference type="PhylomeDB" id="Q965L5"/>
<name>Q965L5_CAEEL</name>
<dbReference type="WormBase" id="M01D1.10">
    <property type="protein sequence ID" value="CE28609"/>
    <property type="gene ID" value="WBGene00019705"/>
    <property type="gene designation" value="fbxb-45"/>
</dbReference>
<keyword evidence="3" id="KW-1185">Reference proteome</keyword>
<organism evidence="2 3">
    <name type="scientific">Caenorhabditis elegans</name>
    <dbReference type="NCBI Taxonomy" id="6239"/>
    <lineage>
        <taxon>Eukaryota</taxon>
        <taxon>Metazoa</taxon>
        <taxon>Ecdysozoa</taxon>
        <taxon>Nematoda</taxon>
        <taxon>Chromadorea</taxon>
        <taxon>Rhabditida</taxon>
        <taxon>Rhabditina</taxon>
        <taxon>Rhabditomorpha</taxon>
        <taxon>Rhabditoidea</taxon>
        <taxon>Rhabditidae</taxon>
        <taxon>Peloderinae</taxon>
        <taxon>Caenorhabditis</taxon>
    </lineage>
</organism>
<dbReference type="InParanoid" id="Q965L5"/>
<evidence type="ECO:0000259" key="1">
    <source>
        <dbReference type="PROSITE" id="PS50181"/>
    </source>
</evidence>
<dbReference type="AGR" id="WB:WBGene00019705"/>
<accession>Q965L5</accession>
<dbReference type="RefSeq" id="NP_493897.1">
    <property type="nucleotide sequence ID" value="NM_061496.2"/>
</dbReference>
<evidence type="ECO:0000313" key="4">
    <source>
        <dbReference type="WormBase" id="M01D1.10"/>
    </source>
</evidence>
<dbReference type="InterPro" id="IPR001810">
    <property type="entry name" value="F-box_dom"/>
</dbReference>
<dbReference type="Proteomes" id="UP000001940">
    <property type="component" value="Chromosome II"/>
</dbReference>
<dbReference type="HOGENOM" id="CLU_028840_1_3_1"/>
<dbReference type="PROSITE" id="PS50181">
    <property type="entry name" value="FBOX"/>
    <property type="match status" value="1"/>
</dbReference>
<dbReference type="OMA" id="HIVKIVN"/>
<dbReference type="PANTHER" id="PTHR22899:SF0">
    <property type="entry name" value="F-BOX ASSOCIATED DOMAIN-CONTAINING PROTEIN-RELATED"/>
    <property type="match status" value="1"/>
</dbReference>
<dbReference type="InterPro" id="IPR053222">
    <property type="entry name" value="Zygotic_Embryogenesis-Asso"/>
</dbReference>
<sequence length="335" mass="39074">MDVVVSRFHLLRLPQKSLKNVLLIMGIIEQFCFSVLSNKTKQFIRDIGVFENVKLCVHFSDPVKYEIYDPIDNSTFWFLLNNGNVSASPRYPNAHRVSIVFSASQFDAKSWLKHILYTINPSEIESLSFFRTAQEFNERQFQMHEDCLKGLSISVLMFENMNQMQHIVKIVNAFMPTRQLAFLGGSQDTFTSSELLAFRQVLCQETLHRFFEMHVPLNELLFTNCSRISTTILTEKEINMFLKHWIAGFKPELEYFSIPKQGTHFNQDIILEGIQYETAPIERKVRILNKYTRGGADIQMSHESKVTIIFDFIFAFNYSMIYVAVHGSKYISFNY</sequence>
<dbReference type="GeneID" id="173485"/>
<dbReference type="eggNOG" id="ENOG502TJYM">
    <property type="taxonomic scope" value="Eukaryota"/>
</dbReference>
<dbReference type="EMBL" id="BX284602">
    <property type="protein sequence ID" value="CCD71288.1"/>
    <property type="molecule type" value="Genomic_DNA"/>
</dbReference>
<dbReference type="UCSC" id="M01D1.10">
    <property type="organism name" value="c. elegans"/>
</dbReference>
<reference evidence="2 3" key="1">
    <citation type="journal article" date="1998" name="Science">
        <title>Genome sequence of the nematode C. elegans: a platform for investigating biology.</title>
        <authorList>
            <consortium name="The C. elegans sequencing consortium"/>
            <person name="Sulson J.E."/>
            <person name="Waterston R."/>
        </authorList>
    </citation>
    <scope>NUCLEOTIDE SEQUENCE [LARGE SCALE GENOMIC DNA]</scope>
    <source>
        <strain evidence="2 3">Bristol N2</strain>
    </source>
</reference>
<dbReference type="FunCoup" id="Q965L5">
    <property type="interactions" value="843"/>
</dbReference>
<dbReference type="PANTHER" id="PTHR22899">
    <property type="entry name" value="CYCLIN-RELATED F-BOX FAMILY"/>
    <property type="match status" value="1"/>
</dbReference>
<dbReference type="Bgee" id="WBGene00019705">
    <property type="expression patterns" value="Expressed in embryo and 3 other cell types or tissues"/>
</dbReference>
<dbReference type="Pfam" id="PF00646">
    <property type="entry name" value="F-box"/>
    <property type="match status" value="1"/>
</dbReference>
<feature type="domain" description="F-box" evidence="1">
    <location>
        <begin position="7"/>
        <end position="53"/>
    </location>
</feature>
<dbReference type="AlphaFoldDB" id="Q965L5"/>
<gene>
    <name evidence="2 4" type="primary">fbxb-45</name>
    <name evidence="2" type="ORF">CELE_M01D1.10</name>
    <name evidence="4" type="ORF">M01D1.10</name>
</gene>